<organism evidence="1">
    <name type="scientific">viral metagenome</name>
    <dbReference type="NCBI Taxonomy" id="1070528"/>
    <lineage>
        <taxon>unclassified sequences</taxon>
        <taxon>metagenomes</taxon>
        <taxon>organismal metagenomes</taxon>
    </lineage>
</organism>
<dbReference type="AlphaFoldDB" id="A0A6M3LY85"/>
<reference evidence="1" key="1">
    <citation type="submission" date="2020-03" db="EMBL/GenBank/DDBJ databases">
        <title>The deep terrestrial virosphere.</title>
        <authorList>
            <person name="Holmfeldt K."/>
            <person name="Nilsson E."/>
            <person name="Simone D."/>
            <person name="Lopez-Fernandez M."/>
            <person name="Wu X."/>
            <person name="de Brujin I."/>
            <person name="Lundin D."/>
            <person name="Andersson A."/>
            <person name="Bertilsson S."/>
            <person name="Dopson M."/>
        </authorList>
    </citation>
    <scope>NUCLEOTIDE SEQUENCE</scope>
    <source>
        <strain evidence="1">MM415B06061</strain>
    </source>
</reference>
<sequence length="50" mass="6083">MRVCPNCKGIIEYCEVCEVWFCNHCDWEVKVLPKIKKRKLNKLIRMIKED</sequence>
<gene>
    <name evidence="1" type="ORF">MM415B06061_0011</name>
</gene>
<dbReference type="EMBL" id="MT143510">
    <property type="protein sequence ID" value="QJA97625.1"/>
    <property type="molecule type" value="Genomic_DNA"/>
</dbReference>
<accession>A0A6M3LY85</accession>
<evidence type="ECO:0000313" key="1">
    <source>
        <dbReference type="EMBL" id="QJA97625.1"/>
    </source>
</evidence>
<protein>
    <submittedName>
        <fullName evidence="1">Uncharacterized protein</fullName>
    </submittedName>
</protein>
<name>A0A6M3LY85_9ZZZZ</name>
<proteinExistence type="predicted"/>